<keyword evidence="5" id="KW-0539">Nucleus</keyword>
<feature type="region of interest" description="Disordered" evidence="6">
    <location>
        <begin position="63"/>
        <end position="113"/>
    </location>
</feature>
<dbReference type="Proteomes" id="UP000250140">
    <property type="component" value="Unassembled WGS sequence"/>
</dbReference>
<reference evidence="8 9" key="1">
    <citation type="journal article" date="2016" name="Nat. Commun.">
        <title>Ectomycorrhizal ecology is imprinted in the genome of the dominant symbiotic fungus Cenococcum geophilum.</title>
        <authorList>
            <consortium name="DOE Joint Genome Institute"/>
            <person name="Peter M."/>
            <person name="Kohler A."/>
            <person name="Ohm R.A."/>
            <person name="Kuo A."/>
            <person name="Krutzmann J."/>
            <person name="Morin E."/>
            <person name="Arend M."/>
            <person name="Barry K.W."/>
            <person name="Binder M."/>
            <person name="Choi C."/>
            <person name="Clum A."/>
            <person name="Copeland A."/>
            <person name="Grisel N."/>
            <person name="Haridas S."/>
            <person name="Kipfer T."/>
            <person name="LaButti K."/>
            <person name="Lindquist E."/>
            <person name="Lipzen A."/>
            <person name="Maire R."/>
            <person name="Meier B."/>
            <person name="Mihaltcheva S."/>
            <person name="Molinier V."/>
            <person name="Murat C."/>
            <person name="Poggeler S."/>
            <person name="Quandt C.A."/>
            <person name="Sperisen C."/>
            <person name="Tritt A."/>
            <person name="Tisserant E."/>
            <person name="Crous P.W."/>
            <person name="Henrissat B."/>
            <person name="Nehls U."/>
            <person name="Egli S."/>
            <person name="Spatafora J.W."/>
            <person name="Grigoriev I.V."/>
            <person name="Martin F.M."/>
        </authorList>
    </citation>
    <scope>NUCLEOTIDE SEQUENCE [LARGE SCALE GENOMIC DNA]</scope>
    <source>
        <strain evidence="8 9">CBS 207.34</strain>
    </source>
</reference>
<dbReference type="SMART" id="SM00906">
    <property type="entry name" value="Fungal_trans"/>
    <property type="match status" value="1"/>
</dbReference>
<accession>A0A8E2EY25</accession>
<dbReference type="GO" id="GO:0003677">
    <property type="term" value="F:DNA binding"/>
    <property type="evidence" value="ECO:0007669"/>
    <property type="project" value="UniProtKB-KW"/>
</dbReference>
<evidence type="ECO:0000256" key="5">
    <source>
        <dbReference type="ARBA" id="ARBA00023242"/>
    </source>
</evidence>
<gene>
    <name evidence="8" type="ORF">AOQ84DRAFT_223308</name>
</gene>
<evidence type="ECO:0000256" key="2">
    <source>
        <dbReference type="ARBA" id="ARBA00023015"/>
    </source>
</evidence>
<keyword evidence="3" id="KW-0238">DNA-binding</keyword>
<evidence type="ECO:0000256" key="6">
    <source>
        <dbReference type="SAM" id="MobiDB-lite"/>
    </source>
</evidence>
<dbReference type="InterPro" id="IPR007219">
    <property type="entry name" value="XnlR_reg_dom"/>
</dbReference>
<keyword evidence="4" id="KW-0804">Transcription</keyword>
<dbReference type="GO" id="GO:0006351">
    <property type="term" value="P:DNA-templated transcription"/>
    <property type="evidence" value="ECO:0007669"/>
    <property type="project" value="InterPro"/>
</dbReference>
<evidence type="ECO:0000313" key="9">
    <source>
        <dbReference type="Proteomes" id="UP000250140"/>
    </source>
</evidence>
<protein>
    <recommendedName>
        <fullName evidence="7">Xylanolytic transcriptional activator regulatory domain-containing protein</fullName>
    </recommendedName>
</protein>
<proteinExistence type="predicted"/>
<evidence type="ECO:0000313" key="8">
    <source>
        <dbReference type="EMBL" id="OCL06984.1"/>
    </source>
</evidence>
<name>A0A8E2EY25_9PEZI</name>
<feature type="compositionally biased region" description="Basic and acidic residues" evidence="6">
    <location>
        <begin position="73"/>
        <end position="82"/>
    </location>
</feature>
<feature type="compositionally biased region" description="Basic and acidic residues" evidence="6">
    <location>
        <begin position="627"/>
        <end position="637"/>
    </location>
</feature>
<evidence type="ECO:0000256" key="1">
    <source>
        <dbReference type="ARBA" id="ARBA00022833"/>
    </source>
</evidence>
<dbReference type="EMBL" id="KV749940">
    <property type="protein sequence ID" value="OCL06984.1"/>
    <property type="molecule type" value="Genomic_DNA"/>
</dbReference>
<dbReference type="OrthoDB" id="5365785at2759"/>
<feature type="non-terminal residue" evidence="8">
    <location>
        <position position="777"/>
    </location>
</feature>
<evidence type="ECO:0000256" key="4">
    <source>
        <dbReference type="ARBA" id="ARBA00023163"/>
    </source>
</evidence>
<evidence type="ECO:0000259" key="7">
    <source>
        <dbReference type="SMART" id="SM00906"/>
    </source>
</evidence>
<feature type="compositionally biased region" description="Polar residues" evidence="6">
    <location>
        <begin position="63"/>
        <end position="72"/>
    </location>
</feature>
<organism evidence="8 9">
    <name type="scientific">Glonium stellatum</name>
    <dbReference type="NCBI Taxonomy" id="574774"/>
    <lineage>
        <taxon>Eukaryota</taxon>
        <taxon>Fungi</taxon>
        <taxon>Dikarya</taxon>
        <taxon>Ascomycota</taxon>
        <taxon>Pezizomycotina</taxon>
        <taxon>Dothideomycetes</taxon>
        <taxon>Pleosporomycetidae</taxon>
        <taxon>Gloniales</taxon>
        <taxon>Gloniaceae</taxon>
        <taxon>Glonium</taxon>
    </lineage>
</organism>
<feature type="domain" description="Xylanolytic transcriptional activator regulatory" evidence="7">
    <location>
        <begin position="429"/>
        <end position="530"/>
    </location>
</feature>
<dbReference type="CDD" id="cd12148">
    <property type="entry name" value="fungal_TF_MHR"/>
    <property type="match status" value="1"/>
</dbReference>
<feature type="compositionally biased region" description="Low complexity" evidence="6">
    <location>
        <begin position="638"/>
        <end position="651"/>
    </location>
</feature>
<dbReference type="PANTHER" id="PTHR47663">
    <property type="entry name" value="XYLANOLYTIC TRANSCRIPTIONAL ACTIVATOR XLNR-RELATED"/>
    <property type="match status" value="1"/>
</dbReference>
<feature type="compositionally biased region" description="Polar residues" evidence="6">
    <location>
        <begin position="84"/>
        <end position="110"/>
    </location>
</feature>
<keyword evidence="9" id="KW-1185">Reference proteome</keyword>
<dbReference type="Pfam" id="PF04082">
    <property type="entry name" value="Fungal_trans"/>
    <property type="match status" value="1"/>
</dbReference>
<dbReference type="InterPro" id="IPR051439">
    <property type="entry name" value="XlnR/Xlr1"/>
</dbReference>
<keyword evidence="2" id="KW-0805">Transcription regulation</keyword>
<feature type="region of interest" description="Disordered" evidence="6">
    <location>
        <begin position="621"/>
        <end position="652"/>
    </location>
</feature>
<dbReference type="GO" id="GO:0008270">
    <property type="term" value="F:zinc ion binding"/>
    <property type="evidence" value="ECO:0007669"/>
    <property type="project" value="InterPro"/>
</dbReference>
<sequence>MASIPTSGEKRPIKTRHRVGRACDHCHQLQYVCEYFRKVKRRGKIPSKQRPLGAVDRVSIHPNTAVSCSPDTGSKHSKDAKASENIQISESDSWSPSLTPTAPANPQGTQPGIYGVPSLSHTLNLNTVDCSARHEDNHLPTPTEFACQLPGDSFEHLEDASLDLSFARIDGFDCGPIHNSSSREALIRLNNALPNSATLNGSKQGFGHSFYATQPSELRQPSSQDYSLVEGILSRSRAPPIPTKPASPLRYPVLEPLVPHLTSIISLPMACDLLEFYFQSSSSAFDQHVSPYVLVSVFRKQSFLRQFKPRKCRPALLASMLWVAAQTCESASLTSPPSARGVICQKLWKLTIDLLRPLVHSPASSNEGFFPHPTGTVVHPVAHGLFGLNLTGNIHEIGNSPEPVGDLDDVATYTNLAIVVSASEYKAASLRWWNAAWSLARELKLGRELASDSTTFAGKRHSEQNRGLGGTANSTTRCASDVVSEEEREERRRIWWLLYIVDRHLALCYNRPLFLLDNECEDLFLPVDDALWQAEEFYAGMPTPKRKGLSFECTGHNIFGYFLPLMATLGDIVDLNYSRNHPRFGLRSGADWDHQEAKITQQLDTYGRSLEEFERKHIPDYINQKSPNKDAEQHISEDSASPMSSSSPPSSEWINQTRKVVAYGTHVMHTLHILLHGKWDPISLLDDDNLWICSPSFLAATCHAVSAARAVDDILQHDPDLSFMPYFFGIQLLQGSFILLLIADKLQADTNDSVIRACETIVRAHEACVVTLNTEYQ</sequence>
<evidence type="ECO:0000256" key="3">
    <source>
        <dbReference type="ARBA" id="ARBA00023125"/>
    </source>
</evidence>
<keyword evidence="1" id="KW-0862">Zinc</keyword>
<dbReference type="AlphaFoldDB" id="A0A8E2EY25"/>
<dbReference type="PANTHER" id="PTHR47663:SF1">
    <property type="entry name" value="XYLANOLYTIC TRANSCRIPTIONAL ACTIVATOR XLNR-RELATED"/>
    <property type="match status" value="1"/>
</dbReference>